<sequence length="155" mass="17278">MNLQITAYFMGLATPHTEEVVKNVDKVGGFEWLIEKNEIDGGSALKPDLLLDTPVPRNSMSREYFDVNIICINFESSGCLSGPTIAEKAKLAGLINGAHSILQDIKLLKEMHHDHSIKMHQDITPECNIYLAAVQLKSNKILHIVRKVPSSETFH</sequence>
<reference evidence="1" key="1">
    <citation type="submission" date="2023-02" db="EMBL/GenBank/DDBJ databases">
        <title>Genome of toxic invasive species Heracleum sosnowskyi carries increased number of genes despite the absence of recent whole-genome duplications.</title>
        <authorList>
            <person name="Schelkunov M."/>
            <person name="Shtratnikova V."/>
            <person name="Makarenko M."/>
            <person name="Klepikova A."/>
            <person name="Omelchenko D."/>
            <person name="Novikova G."/>
            <person name="Obukhova E."/>
            <person name="Bogdanov V."/>
            <person name="Penin A."/>
            <person name="Logacheva M."/>
        </authorList>
    </citation>
    <scope>NUCLEOTIDE SEQUENCE</scope>
    <source>
        <strain evidence="1">Hsosn_3</strain>
        <tissue evidence="1">Leaf</tissue>
    </source>
</reference>
<dbReference type="Proteomes" id="UP001237642">
    <property type="component" value="Unassembled WGS sequence"/>
</dbReference>
<evidence type="ECO:0000313" key="1">
    <source>
        <dbReference type="EMBL" id="KAK1391157.1"/>
    </source>
</evidence>
<dbReference type="PANTHER" id="PTHR45523">
    <property type="entry name" value="TETRATRICOPEPTIDE REPEAT (TPR)-CONTAINING PROTEIN-RELATED"/>
    <property type="match status" value="1"/>
</dbReference>
<reference evidence="1" key="2">
    <citation type="submission" date="2023-05" db="EMBL/GenBank/DDBJ databases">
        <authorList>
            <person name="Schelkunov M.I."/>
        </authorList>
    </citation>
    <scope>NUCLEOTIDE SEQUENCE</scope>
    <source>
        <strain evidence="1">Hsosn_3</strain>
        <tissue evidence="1">Leaf</tissue>
    </source>
</reference>
<name>A0AAD8N0B2_9APIA</name>
<organism evidence="1 2">
    <name type="scientific">Heracleum sosnowskyi</name>
    <dbReference type="NCBI Taxonomy" id="360622"/>
    <lineage>
        <taxon>Eukaryota</taxon>
        <taxon>Viridiplantae</taxon>
        <taxon>Streptophyta</taxon>
        <taxon>Embryophyta</taxon>
        <taxon>Tracheophyta</taxon>
        <taxon>Spermatophyta</taxon>
        <taxon>Magnoliopsida</taxon>
        <taxon>eudicotyledons</taxon>
        <taxon>Gunneridae</taxon>
        <taxon>Pentapetalae</taxon>
        <taxon>asterids</taxon>
        <taxon>campanulids</taxon>
        <taxon>Apiales</taxon>
        <taxon>Apiaceae</taxon>
        <taxon>Apioideae</taxon>
        <taxon>apioid superclade</taxon>
        <taxon>Tordylieae</taxon>
        <taxon>Tordyliinae</taxon>
        <taxon>Heracleum</taxon>
    </lineage>
</organism>
<proteinExistence type="predicted"/>
<comment type="caution">
    <text evidence="1">The sequence shown here is derived from an EMBL/GenBank/DDBJ whole genome shotgun (WGS) entry which is preliminary data.</text>
</comment>
<dbReference type="AlphaFoldDB" id="A0AAD8N0B2"/>
<gene>
    <name evidence="1" type="ORF">POM88_019335</name>
</gene>
<protein>
    <submittedName>
        <fullName evidence="1">Uncharacterized protein</fullName>
    </submittedName>
</protein>
<evidence type="ECO:0000313" key="2">
    <source>
        <dbReference type="Proteomes" id="UP001237642"/>
    </source>
</evidence>
<keyword evidence="2" id="KW-1185">Reference proteome</keyword>
<dbReference type="EMBL" id="JAUIZM010000004">
    <property type="protein sequence ID" value="KAK1391157.1"/>
    <property type="molecule type" value="Genomic_DNA"/>
</dbReference>
<dbReference type="PANTHER" id="PTHR45523:SF2">
    <property type="entry name" value="OS02G0470600 PROTEIN"/>
    <property type="match status" value="1"/>
</dbReference>
<accession>A0AAD8N0B2</accession>